<protein>
    <submittedName>
        <fullName evidence="2">Uncharacterized protein</fullName>
    </submittedName>
</protein>
<dbReference type="EMBL" id="VSWC01000015">
    <property type="protein sequence ID" value="KAA1113303.1"/>
    <property type="molecule type" value="Genomic_DNA"/>
</dbReference>
<accession>A0A5B0QJP4</accession>
<feature type="region of interest" description="Disordered" evidence="1">
    <location>
        <begin position="23"/>
        <end position="74"/>
    </location>
</feature>
<comment type="caution">
    <text evidence="2">The sequence shown here is derived from an EMBL/GenBank/DDBJ whole genome shotgun (WGS) entry which is preliminary data.</text>
</comment>
<gene>
    <name evidence="2" type="ORF">PGT21_027554</name>
</gene>
<sequence>MSSEGQKNKLRFGLSGVGTLQIVLESGSHHDERFGDRSSSHAGSGDEGKQEPERAENVKLDSPLLPDGRPGRPQ</sequence>
<evidence type="ECO:0000256" key="1">
    <source>
        <dbReference type="SAM" id="MobiDB-lite"/>
    </source>
</evidence>
<feature type="compositionally biased region" description="Basic and acidic residues" evidence="1">
    <location>
        <begin position="27"/>
        <end position="59"/>
    </location>
</feature>
<keyword evidence="3" id="KW-1185">Reference proteome</keyword>
<proteinExistence type="predicted"/>
<reference evidence="2 3" key="1">
    <citation type="submission" date="2019-05" db="EMBL/GenBank/DDBJ databases">
        <title>Emergence of the Ug99 lineage of the wheat stem rust pathogen through somatic hybridization.</title>
        <authorList>
            <person name="Li F."/>
            <person name="Upadhyaya N.M."/>
            <person name="Sperschneider J."/>
            <person name="Matny O."/>
            <person name="Nguyen-Phuc H."/>
            <person name="Mago R."/>
            <person name="Raley C."/>
            <person name="Miller M.E."/>
            <person name="Silverstein K.A.T."/>
            <person name="Henningsen E."/>
            <person name="Hirsch C.D."/>
            <person name="Visser B."/>
            <person name="Pretorius Z.A."/>
            <person name="Steffenson B.J."/>
            <person name="Schwessinger B."/>
            <person name="Dodds P.N."/>
            <person name="Figueroa M."/>
        </authorList>
    </citation>
    <scope>NUCLEOTIDE SEQUENCE [LARGE SCALE GENOMIC DNA]</scope>
    <source>
        <strain evidence="2">21-0</strain>
    </source>
</reference>
<organism evidence="2 3">
    <name type="scientific">Puccinia graminis f. sp. tritici</name>
    <dbReference type="NCBI Taxonomy" id="56615"/>
    <lineage>
        <taxon>Eukaryota</taxon>
        <taxon>Fungi</taxon>
        <taxon>Dikarya</taxon>
        <taxon>Basidiomycota</taxon>
        <taxon>Pucciniomycotina</taxon>
        <taxon>Pucciniomycetes</taxon>
        <taxon>Pucciniales</taxon>
        <taxon>Pucciniaceae</taxon>
        <taxon>Puccinia</taxon>
    </lineage>
</organism>
<evidence type="ECO:0000313" key="3">
    <source>
        <dbReference type="Proteomes" id="UP000324748"/>
    </source>
</evidence>
<dbReference type="Proteomes" id="UP000324748">
    <property type="component" value="Unassembled WGS sequence"/>
</dbReference>
<name>A0A5B0QJP4_PUCGR</name>
<evidence type="ECO:0000313" key="2">
    <source>
        <dbReference type="EMBL" id="KAA1113303.1"/>
    </source>
</evidence>
<dbReference type="AlphaFoldDB" id="A0A5B0QJP4"/>